<gene>
    <name evidence="1" type="ORF">HRJ34_05875</name>
</gene>
<evidence type="ECO:0000313" key="1">
    <source>
        <dbReference type="EMBL" id="QTH23038.1"/>
    </source>
</evidence>
<sequence length="236" mass="26642">MSYRVAHVRFTKTGRTYPVNCHRRDLISGDIVVVEMAAEQTLKVAQFESLEHLNWRCSNTIICRRSELQRNDRGEHVVVRHSPKGDVLETLSDLGGALINAGWRSFAPTSRAFQRIFARSFDTSGAAIIFRRNGIDYQLFDSPELPGIMGQQMSYAPSNGRLVRNWYYHSEEDLFDRTLAFAQALERQPLNIGPFFHGVGSKPPKPPREVDELAEIRDAITGGSGGLAYLCDDVWI</sequence>
<protein>
    <submittedName>
        <fullName evidence="1">Uncharacterized protein</fullName>
    </submittedName>
</protein>
<reference evidence="1" key="2">
    <citation type="submission" date="2021-04" db="EMBL/GenBank/DDBJ databases">
        <title>Isolation and genomic analysis of the ibuprofen-degrading bacterium Sphingomonas strain MPO218.</title>
        <authorList>
            <person name="Aulestia M."/>
            <person name="Flores A."/>
            <person name="Mangas E.L."/>
            <person name="Perez-Pulido A.J."/>
            <person name="Santero E."/>
            <person name="Camacho E.M."/>
        </authorList>
    </citation>
    <scope>NUCLEOTIDE SEQUENCE</scope>
    <source>
        <strain evidence="1">MPO218</strain>
    </source>
</reference>
<dbReference type="Proteomes" id="UP000664914">
    <property type="component" value="Chromosome"/>
</dbReference>
<dbReference type="AlphaFoldDB" id="A0A975HF64"/>
<accession>A0A975HF64</accession>
<proteinExistence type="predicted"/>
<name>A0A975HF64_9SPHN</name>
<organism evidence="1 2">
    <name type="scientific">Rhizorhabdus wittichii</name>
    <dbReference type="NCBI Taxonomy" id="160791"/>
    <lineage>
        <taxon>Bacteria</taxon>
        <taxon>Pseudomonadati</taxon>
        <taxon>Pseudomonadota</taxon>
        <taxon>Alphaproteobacteria</taxon>
        <taxon>Sphingomonadales</taxon>
        <taxon>Sphingomonadaceae</taxon>
        <taxon>Rhizorhabdus</taxon>
    </lineage>
</organism>
<reference evidence="1" key="1">
    <citation type="submission" date="2020-07" db="EMBL/GenBank/DDBJ databases">
        <authorList>
            <person name="Camacho E."/>
        </authorList>
    </citation>
    <scope>NUCLEOTIDE SEQUENCE</scope>
    <source>
        <strain evidence="1">MPO218</strain>
    </source>
</reference>
<evidence type="ECO:0000313" key="2">
    <source>
        <dbReference type="Proteomes" id="UP000664914"/>
    </source>
</evidence>
<dbReference type="EMBL" id="CP059319">
    <property type="protein sequence ID" value="QTH23038.1"/>
    <property type="molecule type" value="Genomic_DNA"/>
</dbReference>
<dbReference type="RefSeq" id="WP_208633567.1">
    <property type="nucleotide sequence ID" value="NZ_CP059319.1"/>
</dbReference>